<dbReference type="InterPro" id="IPR036271">
    <property type="entry name" value="Tet_transcr_reg_TetR-rel_C_sf"/>
</dbReference>
<dbReference type="PROSITE" id="PS50977">
    <property type="entry name" value="HTH_TETR_2"/>
    <property type="match status" value="1"/>
</dbReference>
<dbReference type="InterPro" id="IPR009057">
    <property type="entry name" value="Homeodomain-like_sf"/>
</dbReference>
<evidence type="ECO:0000256" key="1">
    <source>
        <dbReference type="ARBA" id="ARBA00023125"/>
    </source>
</evidence>
<feature type="domain" description="HTH tetR-type" evidence="3">
    <location>
        <begin position="12"/>
        <end position="72"/>
    </location>
</feature>
<dbReference type="InterPro" id="IPR050109">
    <property type="entry name" value="HTH-type_TetR-like_transc_reg"/>
</dbReference>
<dbReference type="Gene3D" id="1.10.357.10">
    <property type="entry name" value="Tetracycline Repressor, domain 2"/>
    <property type="match status" value="1"/>
</dbReference>
<organism evidence="4 5">
    <name type="scientific">Secundilactobacillus collinoides DSM 20515 = JCM 1123</name>
    <dbReference type="NCBI Taxonomy" id="1423733"/>
    <lineage>
        <taxon>Bacteria</taxon>
        <taxon>Bacillati</taxon>
        <taxon>Bacillota</taxon>
        <taxon>Bacilli</taxon>
        <taxon>Lactobacillales</taxon>
        <taxon>Lactobacillaceae</taxon>
        <taxon>Secundilactobacillus</taxon>
    </lineage>
</organism>
<evidence type="ECO:0000313" key="5">
    <source>
        <dbReference type="Proteomes" id="UP000051845"/>
    </source>
</evidence>
<evidence type="ECO:0000259" key="3">
    <source>
        <dbReference type="PROSITE" id="PS50977"/>
    </source>
</evidence>
<gene>
    <name evidence="4" type="ORF">FC82_GL002792</name>
</gene>
<dbReference type="Gene3D" id="1.10.10.60">
    <property type="entry name" value="Homeodomain-like"/>
    <property type="match status" value="1"/>
</dbReference>
<proteinExistence type="predicted"/>
<dbReference type="InterPro" id="IPR001647">
    <property type="entry name" value="HTH_TetR"/>
</dbReference>
<dbReference type="RefSeq" id="WP_056997050.1">
    <property type="nucleotide sequence ID" value="NZ_AYYR01000067.1"/>
</dbReference>
<dbReference type="SUPFAM" id="SSF48498">
    <property type="entry name" value="Tetracyclin repressor-like, C-terminal domain"/>
    <property type="match status" value="1"/>
</dbReference>
<dbReference type="GO" id="GO:0000976">
    <property type="term" value="F:transcription cis-regulatory region binding"/>
    <property type="evidence" value="ECO:0007669"/>
    <property type="project" value="TreeGrafter"/>
</dbReference>
<dbReference type="STRING" id="33960.TY91_10090"/>
<dbReference type="PANTHER" id="PTHR30055">
    <property type="entry name" value="HTH-TYPE TRANSCRIPTIONAL REGULATOR RUTR"/>
    <property type="match status" value="1"/>
</dbReference>
<dbReference type="SUPFAM" id="SSF46689">
    <property type="entry name" value="Homeodomain-like"/>
    <property type="match status" value="1"/>
</dbReference>
<evidence type="ECO:0000256" key="2">
    <source>
        <dbReference type="PROSITE-ProRule" id="PRU00335"/>
    </source>
</evidence>
<dbReference type="Pfam" id="PF00440">
    <property type="entry name" value="TetR_N"/>
    <property type="match status" value="1"/>
</dbReference>
<keyword evidence="1 2" id="KW-0238">DNA-binding</keyword>
<protein>
    <submittedName>
        <fullName evidence="4">Transcriptional regulator</fullName>
    </submittedName>
</protein>
<dbReference type="GO" id="GO:0003700">
    <property type="term" value="F:DNA-binding transcription factor activity"/>
    <property type="evidence" value="ECO:0007669"/>
    <property type="project" value="TreeGrafter"/>
</dbReference>
<accession>A0A0R2B658</accession>
<feature type="DNA-binding region" description="H-T-H motif" evidence="2">
    <location>
        <begin position="35"/>
        <end position="54"/>
    </location>
</feature>
<sequence length="202" mass="22373">MAEKKSTRRRGKALEDAVLSTVWAQLNKVGYEKLTISDIATLAGTNKNTLYRHWPTKAVMVISAFSKYGPEIEFEQPDTGNLRDDLFGLFAYFQNALKTLTTGMLEGVLLDRLHDITLDRVTASLGERSEDNRFAKIMLTILNHAADRGEVDMANINSSLIGLPLVLLASEILTKGGLSDDAVDQLVTQILLPVYLNSTHQH</sequence>
<reference evidence="4 5" key="1">
    <citation type="journal article" date="2015" name="Genome Announc.">
        <title>Expanding the biotechnology potential of lactobacilli through comparative genomics of 213 strains and associated genera.</title>
        <authorList>
            <person name="Sun Z."/>
            <person name="Harris H.M."/>
            <person name="McCann A."/>
            <person name="Guo C."/>
            <person name="Argimon S."/>
            <person name="Zhang W."/>
            <person name="Yang X."/>
            <person name="Jeffery I.B."/>
            <person name="Cooney J.C."/>
            <person name="Kagawa T.F."/>
            <person name="Liu W."/>
            <person name="Song Y."/>
            <person name="Salvetti E."/>
            <person name="Wrobel A."/>
            <person name="Rasinkangas P."/>
            <person name="Parkhill J."/>
            <person name="Rea M.C."/>
            <person name="O'Sullivan O."/>
            <person name="Ritari J."/>
            <person name="Douillard F.P."/>
            <person name="Paul Ross R."/>
            <person name="Yang R."/>
            <person name="Briner A.E."/>
            <person name="Felis G.E."/>
            <person name="de Vos W.M."/>
            <person name="Barrangou R."/>
            <person name="Klaenhammer T.R."/>
            <person name="Caufield P.W."/>
            <person name="Cui Y."/>
            <person name="Zhang H."/>
            <person name="O'Toole P.W."/>
        </authorList>
    </citation>
    <scope>NUCLEOTIDE SEQUENCE [LARGE SCALE GENOMIC DNA]</scope>
    <source>
        <strain evidence="4 5">DSM 20515</strain>
    </source>
</reference>
<dbReference type="PANTHER" id="PTHR30055:SF148">
    <property type="entry name" value="TETR-FAMILY TRANSCRIPTIONAL REGULATOR"/>
    <property type="match status" value="1"/>
</dbReference>
<comment type="caution">
    <text evidence="4">The sequence shown here is derived from an EMBL/GenBank/DDBJ whole genome shotgun (WGS) entry which is preliminary data.</text>
</comment>
<dbReference type="EMBL" id="AYYR01000067">
    <property type="protein sequence ID" value="KRM74849.1"/>
    <property type="molecule type" value="Genomic_DNA"/>
</dbReference>
<dbReference type="PATRIC" id="fig|1423733.4.peg.2917"/>
<name>A0A0R2B658_SECCO</name>
<evidence type="ECO:0000313" key="4">
    <source>
        <dbReference type="EMBL" id="KRM74849.1"/>
    </source>
</evidence>
<dbReference type="Proteomes" id="UP000051845">
    <property type="component" value="Unassembled WGS sequence"/>
</dbReference>
<dbReference type="AlphaFoldDB" id="A0A0R2B658"/>